<reference evidence="3 4" key="1">
    <citation type="journal article" date="2012" name="Stand. Genomic Sci.">
        <title>Complete genome sequence of the melanogenic marine bacterium Marinomonas mediterranea type strain (MMB-1(T)).</title>
        <authorList>
            <person name="Lucas-Elio P."/>
            <person name="Goodwin L."/>
            <person name="Woyke T."/>
            <person name="Pitluck S."/>
            <person name="Nolan M."/>
            <person name="Kyrpides N.C."/>
            <person name="Detter J.C."/>
            <person name="Copeland A."/>
            <person name="Teshima H."/>
            <person name="Bruce D."/>
            <person name="Detter C."/>
            <person name="Tapia R."/>
            <person name="Han S."/>
            <person name="Land M.L."/>
            <person name="Ivanova N."/>
            <person name="Mikhailova N."/>
            <person name="Johnston A.W."/>
            <person name="Sanchez-Amat A."/>
        </authorList>
    </citation>
    <scope>NUCLEOTIDE SEQUENCE [LARGE SCALE GENOMIC DNA]</scope>
    <source>
        <strain evidence="4">ATCC 700492 / JCM 21426 / NBRC 103028 / MMB-1</strain>
    </source>
</reference>
<evidence type="ECO:0000256" key="1">
    <source>
        <dbReference type="ARBA" id="ARBA00008522"/>
    </source>
</evidence>
<dbReference type="Proteomes" id="UP000001062">
    <property type="component" value="Chromosome"/>
</dbReference>
<dbReference type="RefSeq" id="WP_013661427.1">
    <property type="nucleotide sequence ID" value="NC_015276.1"/>
</dbReference>
<keyword evidence="4" id="KW-1185">Reference proteome</keyword>
<dbReference type="AlphaFoldDB" id="F2JTK8"/>
<dbReference type="HAMAP" id="MF_00489">
    <property type="entry name" value="UPF0178"/>
    <property type="match status" value="1"/>
</dbReference>
<accession>F2JTK8</accession>
<protein>
    <recommendedName>
        <fullName evidence="2">UPF0178 protein Marme_2281</fullName>
    </recommendedName>
</protein>
<dbReference type="EMBL" id="CP002583">
    <property type="protein sequence ID" value="ADZ91522.1"/>
    <property type="molecule type" value="Genomic_DNA"/>
</dbReference>
<dbReference type="KEGG" id="mme:Marme_2281"/>
<gene>
    <name evidence="3" type="ordered locus">Marme_2281</name>
</gene>
<dbReference type="PANTHER" id="PTHR35146">
    <property type="entry name" value="UPF0178 PROTEIN YAII"/>
    <property type="match status" value="1"/>
</dbReference>
<dbReference type="PANTHER" id="PTHR35146:SF1">
    <property type="entry name" value="UPF0178 PROTEIN YAII"/>
    <property type="match status" value="1"/>
</dbReference>
<dbReference type="OrthoDB" id="9798918at2"/>
<comment type="similarity">
    <text evidence="1 2">Belongs to the UPF0178 family.</text>
</comment>
<dbReference type="eggNOG" id="COG1671">
    <property type="taxonomic scope" value="Bacteria"/>
</dbReference>
<dbReference type="STRING" id="717774.Marme_2281"/>
<dbReference type="PATRIC" id="fig|717774.3.peg.2351"/>
<evidence type="ECO:0000313" key="4">
    <source>
        <dbReference type="Proteomes" id="UP000001062"/>
    </source>
</evidence>
<sequence length="150" mass="16961">MRIWVDADACPNVIKQILFRAAERVQQKCILVANQAISIPPSKWIERQVVQSGFDEADNYIVDNLVPEDLVITADIPLASDCVEKGAVAINPRGEEYTRENIRQRLNMRDFMEQMRSSGIQTGGPQAFNQQDRMAFANSLDRILARKLGQ</sequence>
<evidence type="ECO:0000313" key="3">
    <source>
        <dbReference type="EMBL" id="ADZ91522.1"/>
    </source>
</evidence>
<evidence type="ECO:0000256" key="2">
    <source>
        <dbReference type="HAMAP-Rule" id="MF_00489"/>
    </source>
</evidence>
<dbReference type="NCBIfam" id="NF001095">
    <property type="entry name" value="PRK00124.1"/>
    <property type="match status" value="1"/>
</dbReference>
<name>F2JTK8_MARM1</name>
<dbReference type="CDD" id="cd18720">
    <property type="entry name" value="PIN_YqxD-like"/>
    <property type="match status" value="1"/>
</dbReference>
<dbReference type="InterPro" id="IPR003791">
    <property type="entry name" value="UPF0178"/>
</dbReference>
<organism evidence="3 4">
    <name type="scientific">Marinomonas mediterranea (strain ATCC 700492 / JCM 21426 / NBRC 103028 / MMB-1)</name>
    <dbReference type="NCBI Taxonomy" id="717774"/>
    <lineage>
        <taxon>Bacteria</taxon>
        <taxon>Pseudomonadati</taxon>
        <taxon>Pseudomonadota</taxon>
        <taxon>Gammaproteobacteria</taxon>
        <taxon>Oceanospirillales</taxon>
        <taxon>Oceanospirillaceae</taxon>
        <taxon>Marinomonas</taxon>
    </lineage>
</organism>
<proteinExistence type="inferred from homology"/>
<dbReference type="HOGENOM" id="CLU_106619_2_1_6"/>
<dbReference type="Pfam" id="PF02639">
    <property type="entry name" value="DUF188"/>
    <property type="match status" value="1"/>
</dbReference>